<accession>A0A6M5YTK3</accession>
<dbReference type="KEGG" id="ftj:FTUN_5001"/>
<evidence type="ECO:0000313" key="3">
    <source>
        <dbReference type="Proteomes" id="UP000503447"/>
    </source>
</evidence>
<gene>
    <name evidence="2" type="ORF">FTUN_5001</name>
</gene>
<organism evidence="2 3">
    <name type="scientific">Frigoriglobus tundricola</name>
    <dbReference type="NCBI Taxonomy" id="2774151"/>
    <lineage>
        <taxon>Bacteria</taxon>
        <taxon>Pseudomonadati</taxon>
        <taxon>Planctomycetota</taxon>
        <taxon>Planctomycetia</taxon>
        <taxon>Gemmatales</taxon>
        <taxon>Gemmataceae</taxon>
        <taxon>Frigoriglobus</taxon>
    </lineage>
</organism>
<proteinExistence type="predicted"/>
<name>A0A6M5YTK3_9BACT</name>
<dbReference type="AlphaFoldDB" id="A0A6M5YTK3"/>
<dbReference type="Proteomes" id="UP000503447">
    <property type="component" value="Chromosome"/>
</dbReference>
<feature type="region of interest" description="Disordered" evidence="1">
    <location>
        <begin position="18"/>
        <end position="39"/>
    </location>
</feature>
<protein>
    <submittedName>
        <fullName evidence="2">Uncharacterized protein</fullName>
    </submittedName>
</protein>
<evidence type="ECO:0000256" key="1">
    <source>
        <dbReference type="SAM" id="MobiDB-lite"/>
    </source>
</evidence>
<evidence type="ECO:0000313" key="2">
    <source>
        <dbReference type="EMBL" id="QJW97427.1"/>
    </source>
</evidence>
<dbReference type="EMBL" id="CP053452">
    <property type="protein sequence ID" value="QJW97427.1"/>
    <property type="molecule type" value="Genomic_DNA"/>
</dbReference>
<sequence>MRFRRLWVVVYASILPLGGGRENGEFESGGWREQGARAR</sequence>
<keyword evidence="3" id="KW-1185">Reference proteome</keyword>
<reference evidence="3" key="1">
    <citation type="submission" date="2020-05" db="EMBL/GenBank/DDBJ databases">
        <title>Frigoriglobus tundricola gen. nov., sp. nov., a psychrotolerant cellulolytic planctomycete of the family Gemmataceae with two divergent copies of 16S rRNA gene.</title>
        <authorList>
            <person name="Kulichevskaya I.S."/>
            <person name="Ivanova A.A."/>
            <person name="Naumoff D.G."/>
            <person name="Beletsky A.V."/>
            <person name="Rijpstra W.I.C."/>
            <person name="Sinninghe Damste J.S."/>
            <person name="Mardanov A.V."/>
            <person name="Ravin N.V."/>
            <person name="Dedysh S.N."/>
        </authorList>
    </citation>
    <scope>NUCLEOTIDE SEQUENCE [LARGE SCALE GENOMIC DNA]</scope>
    <source>
        <strain evidence="3">PL17</strain>
    </source>
</reference>